<gene>
    <name evidence="3" type="ORF">QQ91_0016580</name>
</gene>
<keyword evidence="3" id="KW-0614">Plasmid</keyword>
<dbReference type="RefSeq" id="WP_166283188.1">
    <property type="nucleotide sequence ID" value="NZ_JTHE03000096.1"/>
</dbReference>
<evidence type="ECO:0000256" key="1">
    <source>
        <dbReference type="SAM" id="Coils"/>
    </source>
</evidence>
<dbReference type="EMBL" id="JTHE03000096">
    <property type="protein sequence ID" value="MCM1984440.1"/>
    <property type="molecule type" value="Genomic_DNA"/>
</dbReference>
<sequence length="286" mass="33027">MPRKKETLTLSVPPGTKNKLDAIAARLGIKWGERPSPSGLVSAIADSSLYVGSYFSFSREEIEALQQAIRALIDSGQPTLAKSVVTLLLNYAHLEAPLRQELIQTASHPLDGWRIQVDQYRDRQQPFRVLYANSQGKILEFTVRYAEVQFHEKRDYLQIWCDETEDSLDLPELKHNRCLRLERIQGILEATGEWRGSFNSIPVQLRFTKEMIAAYKAKAEDTENEVIEADVQKQIPPYRRVTRQIVNPFWLIREILRYGSSCEVIHPPAIRDRLKNEIQKTLQHYL</sequence>
<accession>A0ABD4T7M6</accession>
<dbReference type="AlphaFoldDB" id="A0ABD4T7M6"/>
<dbReference type="Pfam" id="PF25583">
    <property type="entry name" value="WCX"/>
    <property type="match status" value="1"/>
</dbReference>
<feature type="domain" description="WCX" evidence="2">
    <location>
        <begin position="201"/>
        <end position="281"/>
    </location>
</feature>
<evidence type="ECO:0000313" key="4">
    <source>
        <dbReference type="Proteomes" id="UP000031561"/>
    </source>
</evidence>
<comment type="caution">
    <text evidence="3">The sequence shown here is derived from an EMBL/GenBank/DDBJ whole genome shotgun (WGS) entry which is preliminary data.</text>
</comment>
<dbReference type="InterPro" id="IPR057727">
    <property type="entry name" value="WCX_dom"/>
</dbReference>
<keyword evidence="1" id="KW-0175">Coiled coil</keyword>
<keyword evidence="4" id="KW-1185">Reference proteome</keyword>
<name>A0ABD4T7M6_9CYAN</name>
<protein>
    <submittedName>
        <fullName evidence="3">WYL domain-containing protein</fullName>
    </submittedName>
</protein>
<reference evidence="3 4" key="1">
    <citation type="journal article" date="2015" name="Genome Announc.">
        <title>Draft Genome Sequence of Filamentous Marine Cyanobacterium Lyngbya confervoides Strain BDU141951.</title>
        <authorList>
            <person name="Chandrababunaidu M.M."/>
            <person name="Sen D."/>
            <person name="Tripathy S."/>
        </authorList>
    </citation>
    <scope>NUCLEOTIDE SEQUENCE [LARGE SCALE GENOMIC DNA]</scope>
    <source>
        <strain evidence="3 4">BDU141951</strain>
    </source>
</reference>
<feature type="coiled-coil region" evidence="1">
    <location>
        <begin position="205"/>
        <end position="232"/>
    </location>
</feature>
<dbReference type="Proteomes" id="UP000031561">
    <property type="component" value="Unassembled WGS sequence"/>
</dbReference>
<evidence type="ECO:0000313" key="3">
    <source>
        <dbReference type="EMBL" id="MCM1984440.1"/>
    </source>
</evidence>
<geneLocation type="plasmid" evidence="3">
    <name>unnamed20</name>
</geneLocation>
<evidence type="ECO:0000259" key="2">
    <source>
        <dbReference type="Pfam" id="PF25583"/>
    </source>
</evidence>
<organism evidence="3 4">
    <name type="scientific">Lyngbya confervoides BDU141951</name>
    <dbReference type="NCBI Taxonomy" id="1574623"/>
    <lineage>
        <taxon>Bacteria</taxon>
        <taxon>Bacillati</taxon>
        <taxon>Cyanobacteriota</taxon>
        <taxon>Cyanophyceae</taxon>
        <taxon>Oscillatoriophycideae</taxon>
        <taxon>Oscillatoriales</taxon>
        <taxon>Microcoleaceae</taxon>
        <taxon>Lyngbya</taxon>
    </lineage>
</organism>
<proteinExistence type="predicted"/>